<accession>A0A0C2YQV7</accession>
<keyword evidence="4" id="KW-1185">Reference proteome</keyword>
<evidence type="ECO:0000313" key="3">
    <source>
        <dbReference type="EMBL" id="KIM43417.1"/>
    </source>
</evidence>
<reference evidence="4" key="2">
    <citation type="submission" date="2015-01" db="EMBL/GenBank/DDBJ databases">
        <title>Evolutionary Origins and Diversification of the Mycorrhizal Mutualists.</title>
        <authorList>
            <consortium name="DOE Joint Genome Institute"/>
            <consortium name="Mycorrhizal Genomics Consortium"/>
            <person name="Kohler A."/>
            <person name="Kuo A."/>
            <person name="Nagy L.G."/>
            <person name="Floudas D."/>
            <person name="Copeland A."/>
            <person name="Barry K.W."/>
            <person name="Cichocki N."/>
            <person name="Veneault-Fourrey C."/>
            <person name="LaButti K."/>
            <person name="Lindquist E.A."/>
            <person name="Lipzen A."/>
            <person name="Lundell T."/>
            <person name="Morin E."/>
            <person name="Murat C."/>
            <person name="Riley R."/>
            <person name="Ohm R."/>
            <person name="Sun H."/>
            <person name="Tunlid A."/>
            <person name="Henrissat B."/>
            <person name="Grigoriev I.V."/>
            <person name="Hibbett D.S."/>
            <person name="Martin F."/>
        </authorList>
    </citation>
    <scope>NUCLEOTIDE SEQUENCE [LARGE SCALE GENOMIC DNA]</scope>
    <source>
        <strain evidence="4">h7</strain>
    </source>
</reference>
<feature type="non-terminal residue" evidence="3">
    <location>
        <position position="1"/>
    </location>
</feature>
<keyword evidence="1" id="KW-1133">Transmembrane helix</keyword>
<feature type="transmembrane region" description="Helical" evidence="1">
    <location>
        <begin position="169"/>
        <end position="193"/>
    </location>
</feature>
<dbReference type="Pfam" id="PF20153">
    <property type="entry name" value="DUF6535"/>
    <property type="match status" value="1"/>
</dbReference>
<evidence type="ECO:0000313" key="4">
    <source>
        <dbReference type="Proteomes" id="UP000053424"/>
    </source>
</evidence>
<dbReference type="InterPro" id="IPR045338">
    <property type="entry name" value="DUF6535"/>
</dbReference>
<dbReference type="AlphaFoldDB" id="A0A0C2YQV7"/>
<feature type="transmembrane region" description="Helical" evidence="1">
    <location>
        <begin position="12"/>
        <end position="30"/>
    </location>
</feature>
<name>A0A0C2YQV7_HEBCY</name>
<feature type="transmembrane region" description="Helical" evidence="1">
    <location>
        <begin position="134"/>
        <end position="157"/>
    </location>
</feature>
<reference evidence="3 4" key="1">
    <citation type="submission" date="2014-04" db="EMBL/GenBank/DDBJ databases">
        <authorList>
            <consortium name="DOE Joint Genome Institute"/>
            <person name="Kuo A."/>
            <person name="Gay G."/>
            <person name="Dore J."/>
            <person name="Kohler A."/>
            <person name="Nagy L.G."/>
            <person name="Floudas D."/>
            <person name="Copeland A."/>
            <person name="Barry K.W."/>
            <person name="Cichocki N."/>
            <person name="Veneault-Fourrey C."/>
            <person name="LaButti K."/>
            <person name="Lindquist E.A."/>
            <person name="Lipzen A."/>
            <person name="Lundell T."/>
            <person name="Morin E."/>
            <person name="Murat C."/>
            <person name="Sun H."/>
            <person name="Tunlid A."/>
            <person name="Henrissat B."/>
            <person name="Grigoriev I.V."/>
            <person name="Hibbett D.S."/>
            <person name="Martin F."/>
            <person name="Nordberg H.P."/>
            <person name="Cantor M.N."/>
            <person name="Hua S.X."/>
        </authorList>
    </citation>
    <scope>NUCLEOTIDE SEQUENCE [LARGE SCALE GENOMIC DNA]</scope>
    <source>
        <strain evidence="4">h7</strain>
    </source>
</reference>
<feature type="transmembrane region" description="Helical" evidence="1">
    <location>
        <begin position="83"/>
        <end position="106"/>
    </location>
</feature>
<keyword evidence="1" id="KW-0812">Transmembrane</keyword>
<dbReference type="OrthoDB" id="3235960at2759"/>
<dbReference type="EMBL" id="KN831775">
    <property type="protein sequence ID" value="KIM43417.1"/>
    <property type="molecule type" value="Genomic_DNA"/>
</dbReference>
<gene>
    <name evidence="3" type="ORF">M413DRAFT_433890</name>
</gene>
<evidence type="ECO:0000259" key="2">
    <source>
        <dbReference type="Pfam" id="PF20153"/>
    </source>
</evidence>
<proteinExistence type="predicted"/>
<dbReference type="STRING" id="686832.A0A0C2YQV7"/>
<dbReference type="HOGENOM" id="CLU_018688_1_1_1"/>
<keyword evidence="1" id="KW-0472">Membrane</keyword>
<organism evidence="3 4">
    <name type="scientific">Hebeloma cylindrosporum</name>
    <dbReference type="NCBI Taxonomy" id="76867"/>
    <lineage>
        <taxon>Eukaryota</taxon>
        <taxon>Fungi</taxon>
        <taxon>Dikarya</taxon>
        <taxon>Basidiomycota</taxon>
        <taxon>Agaricomycotina</taxon>
        <taxon>Agaricomycetes</taxon>
        <taxon>Agaricomycetidae</taxon>
        <taxon>Agaricales</taxon>
        <taxon>Agaricineae</taxon>
        <taxon>Hymenogastraceae</taxon>
        <taxon>Hebeloma</taxon>
    </lineage>
</organism>
<dbReference type="Proteomes" id="UP000053424">
    <property type="component" value="Unassembled WGS sequence"/>
</dbReference>
<protein>
    <recommendedName>
        <fullName evidence="2">DUF6535 domain-containing protein</fullName>
    </recommendedName>
</protein>
<feature type="non-terminal residue" evidence="3">
    <location>
        <position position="308"/>
    </location>
</feature>
<evidence type="ECO:0000256" key="1">
    <source>
        <dbReference type="SAM" id="Phobius"/>
    </source>
</evidence>
<feature type="domain" description="DUF6535" evidence="2">
    <location>
        <begin position="5"/>
        <end position="162"/>
    </location>
</feature>
<sequence>KIQRDAWKDEVQNILIFAGLFSAVVTSFVVESSKDLQPDPNTLLLSHIATLIANGASANGTIANGIPPQIQLSPSPSSYRINALWFTSLVLSLTTVLVGIISLQWIREHQRYSGLSPQEKFSIFCMRKEALEAWYVPHIFAGLPLLFQGALSLYLAGLIDHLLGFGPGVAIPGILFIALSLLFLVATTVLPPIQGLVILPMYLETTVDLPSPCPYKSPQSQAFRRLITMFGRTFLLASCLTAQVQWSVMQCRKILYRFIRQESSQPRFIKTSDAFPSILNVWRKESWIDFDRSWLRFHDCMMLNIIGD</sequence>